<dbReference type="Proteomes" id="UP001597483">
    <property type="component" value="Unassembled WGS sequence"/>
</dbReference>
<keyword evidence="2" id="KW-1185">Reference proteome</keyword>
<sequence length="115" mass="12920">MPVGCQNSGPDPPKMPWNQVYFVQERGNRIEVGLESGSIQWEFDHAWLLSKLSARYRSRGGQNEEQLTAALEHSRAGRDTTTETRGQRIDRSFLICAPLPLAIPLTIWLKAASLV</sequence>
<evidence type="ECO:0000313" key="1">
    <source>
        <dbReference type="EMBL" id="MFD2473495.1"/>
    </source>
</evidence>
<dbReference type="RefSeq" id="WP_378312018.1">
    <property type="nucleotide sequence ID" value="NZ_JBHUKS010000033.1"/>
</dbReference>
<evidence type="ECO:0008006" key="3">
    <source>
        <dbReference type="Google" id="ProtNLM"/>
    </source>
</evidence>
<dbReference type="EMBL" id="JBHUKS010000033">
    <property type="protein sequence ID" value="MFD2473495.1"/>
    <property type="molecule type" value="Genomic_DNA"/>
</dbReference>
<evidence type="ECO:0000313" key="2">
    <source>
        <dbReference type="Proteomes" id="UP001597483"/>
    </source>
</evidence>
<organism evidence="1 2">
    <name type="scientific">Amycolatopsis silviterrae</name>
    <dbReference type="NCBI Taxonomy" id="1656914"/>
    <lineage>
        <taxon>Bacteria</taxon>
        <taxon>Bacillati</taxon>
        <taxon>Actinomycetota</taxon>
        <taxon>Actinomycetes</taxon>
        <taxon>Pseudonocardiales</taxon>
        <taxon>Pseudonocardiaceae</taxon>
        <taxon>Amycolatopsis</taxon>
    </lineage>
</organism>
<accession>A0ABW5HKM8</accession>
<gene>
    <name evidence="1" type="ORF">ACFSVL_39265</name>
</gene>
<name>A0ABW5HKM8_9PSEU</name>
<proteinExistence type="predicted"/>
<reference evidence="2" key="1">
    <citation type="journal article" date="2019" name="Int. J. Syst. Evol. Microbiol.">
        <title>The Global Catalogue of Microorganisms (GCM) 10K type strain sequencing project: providing services to taxonomists for standard genome sequencing and annotation.</title>
        <authorList>
            <consortium name="The Broad Institute Genomics Platform"/>
            <consortium name="The Broad Institute Genome Sequencing Center for Infectious Disease"/>
            <person name="Wu L."/>
            <person name="Ma J."/>
        </authorList>
    </citation>
    <scope>NUCLEOTIDE SEQUENCE [LARGE SCALE GENOMIC DNA]</scope>
    <source>
        <strain evidence="2">CGMCC 4.7641</strain>
    </source>
</reference>
<comment type="caution">
    <text evidence="1">The sequence shown here is derived from an EMBL/GenBank/DDBJ whole genome shotgun (WGS) entry which is preliminary data.</text>
</comment>
<protein>
    <recommendedName>
        <fullName evidence="3">DUF1508 domain-containing protein</fullName>
    </recommendedName>
</protein>